<evidence type="ECO:0000259" key="1">
    <source>
        <dbReference type="Pfam" id="PF13175"/>
    </source>
</evidence>
<dbReference type="InterPro" id="IPR041685">
    <property type="entry name" value="AAA_GajA/Old/RecF-like"/>
</dbReference>
<dbReference type="EMBL" id="JAGSVG010000031">
    <property type="protein sequence ID" value="MBR8132701.1"/>
    <property type="molecule type" value="Genomic_DNA"/>
</dbReference>
<gene>
    <name evidence="2" type="ORF">KDW93_27700</name>
</gene>
<dbReference type="InterPro" id="IPR051396">
    <property type="entry name" value="Bact_Antivir_Def_Nuclease"/>
</dbReference>
<proteinExistence type="predicted"/>
<evidence type="ECO:0000313" key="2">
    <source>
        <dbReference type="EMBL" id="MBR8132701.1"/>
    </source>
</evidence>
<evidence type="ECO:0000313" key="3">
    <source>
        <dbReference type="Proteomes" id="UP000682266"/>
    </source>
</evidence>
<dbReference type="SUPFAM" id="SSF52540">
    <property type="entry name" value="P-loop containing nucleoside triphosphate hydrolases"/>
    <property type="match status" value="1"/>
</dbReference>
<sequence>MKSLGLTNIRSLKETGVVDLAPITLLLGQNSSGKSTFLRTFALFKQALGVRAREPFLWVGELVDFGGFSETLSTFSETEKVSVLVKFDLPLNTLLQQTRAVSINRPIPKDQHDTEFTVTITEFSGKDDDSRESFGYEFKFDQNVIEFKLSSDGIFERFEINGRNSLNLMRDWIGVREWNGPIPTLTRFSSPETLDEARKKTTFQTTLLAFIASRMDGRSRDERHYEVLYRLLKTPFNNLLRTVKSTDIGDAKWRRTAHSWTEASPAFVELQNLVIGFRFPELTAYIFDYFSFSLENMKYITPLRASAERYYRKQGLAVNELDPRGTNFALFLDNMSIEERHSFAEWTRNFFGVSIQISPEQGGHLSLMLRSIDETAKDFNIADTGFGFSQMFPILAQLWAVQNIRSHRKGGRISAPVIFAIEQPELHLHPRLQAQLADVFVDAVVAARTMGIDLRVIVETHSEYLVNRLGALISKKKIPADDASVLIFEKKSVSSPTEIRKSTFSDKGYLNNWPHGFFEPA</sequence>
<dbReference type="PANTHER" id="PTHR43581">
    <property type="entry name" value="ATP/GTP PHOSPHATASE"/>
    <property type="match status" value="1"/>
</dbReference>
<organism evidence="2 3">
    <name type="scientific">Burkholderia ambifaria</name>
    <dbReference type="NCBI Taxonomy" id="152480"/>
    <lineage>
        <taxon>Bacteria</taxon>
        <taxon>Pseudomonadati</taxon>
        <taxon>Pseudomonadota</taxon>
        <taxon>Betaproteobacteria</taxon>
        <taxon>Burkholderiales</taxon>
        <taxon>Burkholderiaceae</taxon>
        <taxon>Burkholderia</taxon>
        <taxon>Burkholderia cepacia complex</taxon>
    </lineage>
</organism>
<dbReference type="Proteomes" id="UP000682266">
    <property type="component" value="Unassembled WGS sequence"/>
</dbReference>
<accession>A0AA41ED49</accession>
<dbReference type="InterPro" id="IPR027417">
    <property type="entry name" value="P-loop_NTPase"/>
</dbReference>
<dbReference type="Pfam" id="PF13175">
    <property type="entry name" value="AAA_15"/>
    <property type="match status" value="1"/>
</dbReference>
<dbReference type="Gene3D" id="3.40.50.300">
    <property type="entry name" value="P-loop containing nucleotide triphosphate hydrolases"/>
    <property type="match status" value="1"/>
</dbReference>
<name>A0AA41ED49_9BURK</name>
<dbReference type="RefSeq" id="WP_105786310.1">
    <property type="nucleotide sequence ID" value="NZ_CADERF010000029.1"/>
</dbReference>
<feature type="domain" description="Endonuclease GajA/Old nuclease/RecF-like AAA" evidence="1">
    <location>
        <begin position="1"/>
        <end position="466"/>
    </location>
</feature>
<dbReference type="PANTHER" id="PTHR43581:SF2">
    <property type="entry name" value="EXCINUCLEASE ATPASE SUBUNIT"/>
    <property type="match status" value="1"/>
</dbReference>
<comment type="caution">
    <text evidence="2">The sequence shown here is derived from an EMBL/GenBank/DDBJ whole genome shotgun (WGS) entry which is preliminary data.</text>
</comment>
<protein>
    <submittedName>
        <fullName evidence="2">DUF3696 domain-containing protein</fullName>
    </submittedName>
</protein>
<dbReference type="AlphaFoldDB" id="A0AA41ED49"/>
<reference evidence="2" key="1">
    <citation type="submission" date="2021-04" db="EMBL/GenBank/DDBJ databases">
        <title>A collection of bacterial strains from the Burkholderia cepacia Research Laboratory and Repository.</title>
        <authorList>
            <person name="Lipuma J."/>
            <person name="Spilker T."/>
        </authorList>
    </citation>
    <scope>NUCLEOTIDE SEQUENCE</scope>
    <source>
        <strain evidence="2">AU36012</strain>
    </source>
</reference>